<dbReference type="RefSeq" id="WP_150235965.1">
    <property type="nucleotide sequence ID" value="NZ_BNBE01000001.1"/>
</dbReference>
<sequence>MTVLGSPAPVPVAEVFDGPVSITPTGPYAGAVPVTSSPAWYDDLCSCLQVDLVHVLRLGGWDPLQALGSGWRLRAVPEDCEPVEFFHPAGDDLASSFGVYHPLTLRWHRPADDEEAHDQVAAALADGIVPIVSVDNYHLPFRPAYHDVHAGHLLMVTGYDPATRSYQVLDPMPPAYRGPLPRDVLARSRASANPDDGSDPFFAGSGPARRWLEVRLEGPQPEPTWDWLRTALRTNVESLRGAEGDGLPALAAYFDALPRAVAAEGAAPLLRTYRIGWPAQAEAGLHARFLAEAARRLGRHRLAEAGRAVELVSHSWTGVRISAAHGEENPEEAARQVVEHGRTLLRGYEAALYAVETALDRP</sequence>
<feature type="domain" description="Butirosin biosynthesis protein H N-terminal" evidence="1">
    <location>
        <begin position="67"/>
        <end position="171"/>
    </location>
</feature>
<dbReference type="InterPro" id="IPR026935">
    <property type="entry name" value="BtrH_N"/>
</dbReference>
<dbReference type="GeneID" id="95663610"/>
<evidence type="ECO:0000313" key="2">
    <source>
        <dbReference type="EMBL" id="GHF81288.1"/>
    </source>
</evidence>
<keyword evidence="3" id="KW-1185">Reference proteome</keyword>
<organism evidence="2 3">
    <name type="scientific">Streptomyces filamentosus</name>
    <name type="common">Streptomyces roseosporus</name>
    <dbReference type="NCBI Taxonomy" id="67294"/>
    <lineage>
        <taxon>Bacteria</taxon>
        <taxon>Bacillati</taxon>
        <taxon>Actinomycetota</taxon>
        <taxon>Actinomycetes</taxon>
        <taxon>Kitasatosporales</taxon>
        <taxon>Streptomycetaceae</taxon>
        <taxon>Streptomyces</taxon>
    </lineage>
</organism>
<dbReference type="Pfam" id="PF14399">
    <property type="entry name" value="BtrH_N"/>
    <property type="match status" value="1"/>
</dbReference>
<dbReference type="Proteomes" id="UP000632849">
    <property type="component" value="Unassembled WGS sequence"/>
</dbReference>
<gene>
    <name evidence="2" type="ORF">GCM10017667_06240</name>
</gene>
<reference evidence="2" key="1">
    <citation type="journal article" date="2014" name="Int. J. Syst. Evol. Microbiol.">
        <title>Complete genome sequence of Corynebacterium casei LMG S-19264T (=DSM 44701T), isolated from a smear-ripened cheese.</title>
        <authorList>
            <consortium name="US DOE Joint Genome Institute (JGI-PGF)"/>
            <person name="Walter F."/>
            <person name="Albersmeier A."/>
            <person name="Kalinowski J."/>
            <person name="Ruckert C."/>
        </authorList>
    </citation>
    <scope>NUCLEOTIDE SEQUENCE</scope>
    <source>
        <strain evidence="2">JCM 4122</strain>
    </source>
</reference>
<name>A0A919EHN4_STRFL</name>
<dbReference type="EMBL" id="BNBE01000001">
    <property type="protein sequence ID" value="GHF81288.1"/>
    <property type="molecule type" value="Genomic_DNA"/>
</dbReference>
<proteinExistence type="predicted"/>
<protein>
    <recommendedName>
        <fullName evidence="1">Butirosin biosynthesis protein H N-terminal domain-containing protein</fullName>
    </recommendedName>
</protein>
<accession>A0A919EHN4</accession>
<dbReference type="AlphaFoldDB" id="A0A919EHN4"/>
<evidence type="ECO:0000313" key="3">
    <source>
        <dbReference type="Proteomes" id="UP000632849"/>
    </source>
</evidence>
<comment type="caution">
    <text evidence="2">The sequence shown here is derived from an EMBL/GenBank/DDBJ whole genome shotgun (WGS) entry which is preliminary data.</text>
</comment>
<evidence type="ECO:0000259" key="1">
    <source>
        <dbReference type="Pfam" id="PF14399"/>
    </source>
</evidence>
<reference evidence="2" key="2">
    <citation type="submission" date="2020-09" db="EMBL/GenBank/DDBJ databases">
        <authorList>
            <person name="Sun Q."/>
            <person name="Ohkuma M."/>
        </authorList>
    </citation>
    <scope>NUCLEOTIDE SEQUENCE</scope>
    <source>
        <strain evidence="2">JCM 4122</strain>
    </source>
</reference>